<accession>A0A7H8TK68</accession>
<keyword evidence="2" id="KW-0472">Membrane</keyword>
<evidence type="ECO:0000256" key="2">
    <source>
        <dbReference type="SAM" id="Phobius"/>
    </source>
</evidence>
<name>A0A7H8TK68_STRCX</name>
<keyword evidence="4" id="KW-1185">Reference proteome</keyword>
<evidence type="ECO:0000313" key="3">
    <source>
        <dbReference type="EMBL" id="QKZ23805.1"/>
    </source>
</evidence>
<evidence type="ECO:0000256" key="1">
    <source>
        <dbReference type="SAM" id="MobiDB-lite"/>
    </source>
</evidence>
<dbReference type="EMBL" id="CP056041">
    <property type="protein sequence ID" value="QKZ23805.1"/>
    <property type="molecule type" value="Genomic_DNA"/>
</dbReference>
<feature type="transmembrane region" description="Helical" evidence="2">
    <location>
        <begin position="73"/>
        <end position="95"/>
    </location>
</feature>
<feature type="region of interest" description="Disordered" evidence="1">
    <location>
        <begin position="1"/>
        <end position="54"/>
    </location>
</feature>
<feature type="compositionally biased region" description="Basic residues" evidence="1">
    <location>
        <begin position="17"/>
        <end position="26"/>
    </location>
</feature>
<dbReference type="Proteomes" id="UP000509418">
    <property type="component" value="Chromosome"/>
</dbReference>
<dbReference type="RefSeq" id="WP_176578420.1">
    <property type="nucleotide sequence ID" value="NZ_CBDRGH010000060.1"/>
</dbReference>
<keyword evidence="2" id="KW-0812">Transmembrane</keyword>
<gene>
    <name evidence="3" type="ORF">HUT05_44485</name>
</gene>
<keyword evidence="2" id="KW-1133">Transmembrane helix</keyword>
<evidence type="ECO:0000313" key="4">
    <source>
        <dbReference type="Proteomes" id="UP000509418"/>
    </source>
</evidence>
<organism evidence="3 4">
    <name type="scientific">Streptomyces chartreusis</name>
    <dbReference type="NCBI Taxonomy" id="1969"/>
    <lineage>
        <taxon>Bacteria</taxon>
        <taxon>Bacillati</taxon>
        <taxon>Actinomycetota</taxon>
        <taxon>Actinomycetes</taxon>
        <taxon>Kitasatosporales</taxon>
        <taxon>Streptomycetaceae</taxon>
        <taxon>Streptomyces</taxon>
    </lineage>
</organism>
<protein>
    <submittedName>
        <fullName evidence="3">Uncharacterized protein</fullName>
    </submittedName>
</protein>
<feature type="region of interest" description="Disordered" evidence="1">
    <location>
        <begin position="97"/>
        <end position="122"/>
    </location>
</feature>
<sequence length="122" mass="13225">MTYVRPHYRRDGTYVKGHTRRTRPRTRPAPQGPRRVTPRPRPVPTGPTSYVRPYYRTDGTRVRGHRRAVTPRTIAVVAGTGGGGLVLLLLLLALAGGPKPGSKAPVGTTPSHSASVPATHHR</sequence>
<reference evidence="3 4" key="1">
    <citation type="submission" date="2020-06" db="EMBL/GenBank/DDBJ databases">
        <title>Genome mining for natural products.</title>
        <authorList>
            <person name="Zhang B."/>
            <person name="Shi J."/>
            <person name="Ge H."/>
        </authorList>
    </citation>
    <scope>NUCLEOTIDE SEQUENCE [LARGE SCALE GENOMIC DNA]</scope>
    <source>
        <strain evidence="3 4">NA02069</strain>
    </source>
</reference>
<dbReference type="AlphaFoldDB" id="A0A7H8TK68"/>
<proteinExistence type="predicted"/>